<dbReference type="Gene3D" id="3.40.50.150">
    <property type="entry name" value="Vaccinia Virus protein VP39"/>
    <property type="match status" value="1"/>
</dbReference>
<keyword evidence="3" id="KW-1185">Reference proteome</keyword>
<feature type="domain" description="Methyltransferase type 11" evidence="1">
    <location>
        <begin position="60"/>
        <end position="100"/>
    </location>
</feature>
<dbReference type="OrthoDB" id="9799324at2"/>
<proteinExistence type="predicted"/>
<protein>
    <submittedName>
        <fullName evidence="2">SAM-dependent methyltransferase</fullName>
    </submittedName>
</protein>
<dbReference type="EMBL" id="SRSD01000006">
    <property type="protein sequence ID" value="KAA0891237.1"/>
    <property type="molecule type" value="Genomic_DNA"/>
</dbReference>
<keyword evidence="2" id="KW-0489">Methyltransferase</keyword>
<organism evidence="2 3">
    <name type="scientific">Oryzomonas rubra</name>
    <dbReference type="NCBI Taxonomy" id="2509454"/>
    <lineage>
        <taxon>Bacteria</taxon>
        <taxon>Pseudomonadati</taxon>
        <taxon>Thermodesulfobacteriota</taxon>
        <taxon>Desulfuromonadia</taxon>
        <taxon>Geobacterales</taxon>
        <taxon>Geobacteraceae</taxon>
        <taxon>Oryzomonas</taxon>
    </lineage>
</organism>
<gene>
    <name evidence="2" type="ORF">ET418_10650</name>
</gene>
<dbReference type="SUPFAM" id="SSF53335">
    <property type="entry name" value="S-adenosyl-L-methionine-dependent methyltransferases"/>
    <property type="match status" value="1"/>
</dbReference>
<dbReference type="InterPro" id="IPR013216">
    <property type="entry name" value="Methyltransf_11"/>
</dbReference>
<dbReference type="GO" id="GO:0008757">
    <property type="term" value="F:S-adenosylmethionine-dependent methyltransferase activity"/>
    <property type="evidence" value="ECO:0007669"/>
    <property type="project" value="InterPro"/>
</dbReference>
<dbReference type="AlphaFoldDB" id="A0A5A9XDR5"/>
<dbReference type="Proteomes" id="UP000324298">
    <property type="component" value="Unassembled WGS sequence"/>
</dbReference>
<dbReference type="Pfam" id="PF08241">
    <property type="entry name" value="Methyltransf_11"/>
    <property type="match status" value="1"/>
</dbReference>
<dbReference type="GO" id="GO:0032259">
    <property type="term" value="P:methylation"/>
    <property type="evidence" value="ECO:0007669"/>
    <property type="project" value="UniProtKB-KW"/>
</dbReference>
<comment type="caution">
    <text evidence="2">The sequence shown here is derived from an EMBL/GenBank/DDBJ whole genome shotgun (WGS) entry which is preliminary data.</text>
</comment>
<dbReference type="InterPro" id="IPR029063">
    <property type="entry name" value="SAM-dependent_MTases_sf"/>
</dbReference>
<evidence type="ECO:0000313" key="2">
    <source>
        <dbReference type="EMBL" id="KAA0891237.1"/>
    </source>
</evidence>
<evidence type="ECO:0000259" key="1">
    <source>
        <dbReference type="Pfam" id="PF08241"/>
    </source>
</evidence>
<sequence>MFFPKRIKKIRPRDRVLEIGPGSMPFPRANEFLEYDFHAGDIIRQRGDVHEEPDYGGRKVTRYKGNRLPFRDGEFDYVIASHVIEHVEDPARFLDEICRVGGGGYLEFPLPTYEYLYDFDVHKHFIWFDSDADTIKFLPKSETGLDSFSVVTDSLKQGLTAGWDDLVASNLDNFFAGIEFSEGLKAVKAQGLDEFDPLAFKSLGVLSKGIKKVLRFL</sequence>
<dbReference type="RefSeq" id="WP_149307601.1">
    <property type="nucleotide sequence ID" value="NZ_SRSD01000006.1"/>
</dbReference>
<name>A0A5A9XDR5_9BACT</name>
<reference evidence="2 3" key="1">
    <citation type="submission" date="2019-04" db="EMBL/GenBank/DDBJ databases">
        <title>Geobacter ruber sp. nov., ferric-reducing bacteria isolated from paddy soil.</title>
        <authorList>
            <person name="Xu Z."/>
            <person name="Masuda Y."/>
            <person name="Itoh H."/>
            <person name="Senoo K."/>
        </authorList>
    </citation>
    <scope>NUCLEOTIDE SEQUENCE [LARGE SCALE GENOMIC DNA]</scope>
    <source>
        <strain evidence="2 3">Red88</strain>
    </source>
</reference>
<accession>A0A5A9XDR5</accession>
<keyword evidence="2" id="KW-0808">Transferase</keyword>
<evidence type="ECO:0000313" key="3">
    <source>
        <dbReference type="Proteomes" id="UP000324298"/>
    </source>
</evidence>